<proteinExistence type="predicted"/>
<sequence>MEKFKVVNYKNVIIKIILLTEFSSAKTSAKESRCLYNPFGESILPQDSFWFMVKSLQEVRCCVTLQTYFIVKTLFHHYKVETSRKKD</sequence>
<dbReference type="EMBL" id="SEYY01007361">
    <property type="protein sequence ID" value="KAB7502507.1"/>
    <property type="molecule type" value="Genomic_DNA"/>
</dbReference>
<keyword evidence="2" id="KW-1185">Reference proteome</keyword>
<name>A0A5N5T8A3_9CRUS</name>
<organism evidence="1 2">
    <name type="scientific">Armadillidium nasatum</name>
    <dbReference type="NCBI Taxonomy" id="96803"/>
    <lineage>
        <taxon>Eukaryota</taxon>
        <taxon>Metazoa</taxon>
        <taxon>Ecdysozoa</taxon>
        <taxon>Arthropoda</taxon>
        <taxon>Crustacea</taxon>
        <taxon>Multicrustacea</taxon>
        <taxon>Malacostraca</taxon>
        <taxon>Eumalacostraca</taxon>
        <taxon>Peracarida</taxon>
        <taxon>Isopoda</taxon>
        <taxon>Oniscidea</taxon>
        <taxon>Crinocheta</taxon>
        <taxon>Armadillidiidae</taxon>
        <taxon>Armadillidium</taxon>
    </lineage>
</organism>
<gene>
    <name evidence="1" type="ORF">Anas_13880</name>
</gene>
<dbReference type="Proteomes" id="UP000326759">
    <property type="component" value="Unassembled WGS sequence"/>
</dbReference>
<accession>A0A5N5T8A3</accession>
<evidence type="ECO:0000313" key="1">
    <source>
        <dbReference type="EMBL" id="KAB7502507.1"/>
    </source>
</evidence>
<comment type="caution">
    <text evidence="1">The sequence shown here is derived from an EMBL/GenBank/DDBJ whole genome shotgun (WGS) entry which is preliminary data.</text>
</comment>
<evidence type="ECO:0000313" key="2">
    <source>
        <dbReference type="Proteomes" id="UP000326759"/>
    </source>
</evidence>
<dbReference type="AlphaFoldDB" id="A0A5N5T8A3"/>
<protein>
    <submittedName>
        <fullName evidence="1">Uncharacterized protein</fullName>
    </submittedName>
</protein>
<reference evidence="1 2" key="1">
    <citation type="journal article" date="2019" name="PLoS Biol.">
        <title>Sex chromosomes control vertical transmission of feminizing Wolbachia symbionts in an isopod.</title>
        <authorList>
            <person name="Becking T."/>
            <person name="Chebbi M.A."/>
            <person name="Giraud I."/>
            <person name="Moumen B."/>
            <person name="Laverre T."/>
            <person name="Caubet Y."/>
            <person name="Peccoud J."/>
            <person name="Gilbert C."/>
            <person name="Cordaux R."/>
        </authorList>
    </citation>
    <scope>NUCLEOTIDE SEQUENCE [LARGE SCALE GENOMIC DNA]</scope>
    <source>
        <strain evidence="1">ANa2</strain>
        <tissue evidence="1">Whole body excluding digestive tract and cuticle</tissue>
    </source>
</reference>